<proteinExistence type="predicted"/>
<dbReference type="Proteomes" id="UP000584642">
    <property type="component" value="Unassembled WGS sequence"/>
</dbReference>
<feature type="transmembrane region" description="Helical" evidence="1">
    <location>
        <begin position="77"/>
        <end position="97"/>
    </location>
</feature>
<gene>
    <name evidence="3" type="ORF">HND93_15235</name>
</gene>
<keyword evidence="1" id="KW-1133">Transmembrane helix</keyword>
<keyword evidence="4" id="KW-1185">Reference proteome</keyword>
<sequence>MSRCEEPPQRIRLAFVAAEQEGLAFAHKARVAAIIAVALWLLMMVPFPRVTWYLGGLALFYLFGAIPHALRTRPDAFLWKAGFALLDVALLTTMLLLPNPFAGEGWPVQMKLRFPDFLYYFVYLSGTALSGSVLLVVWVGGASALAWSTGMLLILGLPDTITDVEAARLTGAGQDADNWLALFLSPTFVNLVVWYNQVALLLIVTGLLAAGAWRARRHLERLVEAEVDRTLLTRYFSPGVAERLALEPGEPGPVRRVDAAVLFVDLVGFTRYAAVRDATEVMEFLRAFHERMAACVFQHEGCLDKYLGDGLMASFGAVTGTGRDASNALACACSMAAAIEDWNHDRVRGGLPPVRVGIGVHWGPVVVGTLGHGRRLEYTVVGDVVNVASRLERLTRTHGVTALASADLIEAARRDGRDPLAAWSVVGDVNVPEHGGVIGVWAVHPAGDDRGMRVA</sequence>
<dbReference type="InterPro" id="IPR029787">
    <property type="entry name" value="Nucleotide_cyclase"/>
</dbReference>
<evidence type="ECO:0000313" key="4">
    <source>
        <dbReference type="Proteomes" id="UP000584642"/>
    </source>
</evidence>
<evidence type="ECO:0000256" key="1">
    <source>
        <dbReference type="SAM" id="Phobius"/>
    </source>
</evidence>
<feature type="transmembrane region" description="Helical" evidence="1">
    <location>
        <begin position="29"/>
        <end position="46"/>
    </location>
</feature>
<dbReference type="EMBL" id="JABFDB010000010">
    <property type="protein sequence ID" value="NYZ21068.1"/>
    <property type="molecule type" value="Genomic_DNA"/>
</dbReference>
<dbReference type="InterPro" id="IPR001054">
    <property type="entry name" value="A/G_cyclase"/>
</dbReference>
<reference evidence="3 4" key="1">
    <citation type="submission" date="2020-05" db="EMBL/GenBank/DDBJ databases">
        <title>Azospirillum oleiclasticum sp. nov, a nitrogen-fixing and heavy crude oil-emulsifying bacterium isolated from the crude oil of Yumen Oilfield.</title>
        <authorList>
            <person name="Wu D."/>
            <person name="Cai M."/>
            <person name="Zhang X."/>
        </authorList>
    </citation>
    <scope>NUCLEOTIDE SEQUENCE [LARGE SCALE GENOMIC DNA]</scope>
    <source>
        <strain evidence="3 4">ROY-1-1-2</strain>
    </source>
</reference>
<dbReference type="PANTHER" id="PTHR43081:SF1">
    <property type="entry name" value="ADENYLATE CYCLASE, TERMINAL-DIFFERENTIATION SPECIFIC"/>
    <property type="match status" value="1"/>
</dbReference>
<dbReference type="SMART" id="SM00044">
    <property type="entry name" value="CYCc"/>
    <property type="match status" value="1"/>
</dbReference>
<feature type="transmembrane region" description="Helical" evidence="1">
    <location>
        <begin position="117"/>
        <end position="137"/>
    </location>
</feature>
<protein>
    <submittedName>
        <fullName evidence="3">Adenylate/guanylate cyclase domain-containing protein</fullName>
    </submittedName>
</protein>
<keyword evidence="1" id="KW-0812">Transmembrane</keyword>
<keyword evidence="1" id="KW-0472">Membrane</keyword>
<dbReference type="Pfam" id="PF00211">
    <property type="entry name" value="Guanylate_cyc"/>
    <property type="match status" value="1"/>
</dbReference>
<feature type="transmembrane region" description="Helical" evidence="1">
    <location>
        <begin position="192"/>
        <end position="213"/>
    </location>
</feature>
<dbReference type="RefSeq" id="WP_180282836.1">
    <property type="nucleotide sequence ID" value="NZ_JABFDB010000010.1"/>
</dbReference>
<accession>A0ABX2TD48</accession>
<evidence type="ECO:0000313" key="3">
    <source>
        <dbReference type="EMBL" id="NYZ21068.1"/>
    </source>
</evidence>
<dbReference type="InterPro" id="IPR050697">
    <property type="entry name" value="Adenylyl/Guanylyl_Cyclase_3/4"/>
</dbReference>
<dbReference type="PANTHER" id="PTHR43081">
    <property type="entry name" value="ADENYLATE CYCLASE, TERMINAL-DIFFERENTIATION SPECIFIC-RELATED"/>
    <property type="match status" value="1"/>
</dbReference>
<dbReference type="Gene3D" id="3.30.70.1230">
    <property type="entry name" value="Nucleotide cyclase"/>
    <property type="match status" value="1"/>
</dbReference>
<dbReference type="CDD" id="cd07302">
    <property type="entry name" value="CHD"/>
    <property type="match status" value="1"/>
</dbReference>
<name>A0ABX2TD48_9PROT</name>
<comment type="caution">
    <text evidence="3">The sequence shown here is derived from an EMBL/GenBank/DDBJ whole genome shotgun (WGS) entry which is preliminary data.</text>
</comment>
<feature type="domain" description="Guanylate cyclase" evidence="2">
    <location>
        <begin position="260"/>
        <end position="392"/>
    </location>
</feature>
<feature type="transmembrane region" description="Helical" evidence="1">
    <location>
        <begin position="52"/>
        <end position="70"/>
    </location>
</feature>
<evidence type="ECO:0000259" key="2">
    <source>
        <dbReference type="PROSITE" id="PS50125"/>
    </source>
</evidence>
<dbReference type="SUPFAM" id="SSF55073">
    <property type="entry name" value="Nucleotide cyclase"/>
    <property type="match status" value="1"/>
</dbReference>
<dbReference type="PROSITE" id="PS50125">
    <property type="entry name" value="GUANYLATE_CYCLASE_2"/>
    <property type="match status" value="1"/>
</dbReference>
<organism evidence="3 4">
    <name type="scientific">Azospirillum oleiclasticum</name>
    <dbReference type="NCBI Taxonomy" id="2735135"/>
    <lineage>
        <taxon>Bacteria</taxon>
        <taxon>Pseudomonadati</taxon>
        <taxon>Pseudomonadota</taxon>
        <taxon>Alphaproteobacteria</taxon>
        <taxon>Rhodospirillales</taxon>
        <taxon>Azospirillaceae</taxon>
        <taxon>Azospirillum</taxon>
    </lineage>
</organism>